<sequence length="193" mass="20516">DDEDEDDDEGLALEVAKLKREQMAVEEKVRSMWRRVQETERKPGQMLAFLARVVRNPQLLPRLKPTPPPPSSSPTPCDSGDVFLGGNTRKRGRLTSTPSPGYWLGTAEEAEGNGLFGMEDEAAGLGLESMCPMALEDELLGAGDHPFAAPGAAAPHVEQLAGPFGGPLPEFFGGGGVDMDGAAVAYPFVLPTN</sequence>
<gene>
    <name evidence="2" type="primary">HSFC2A_1</name>
    <name evidence="2" type="ORF">g.3462</name>
</gene>
<accession>A0A1D1YSI0</accession>
<dbReference type="AlphaFoldDB" id="A0A1D1YSI0"/>
<name>A0A1D1YSI0_9ARAE</name>
<organism evidence="2">
    <name type="scientific">Anthurium amnicola</name>
    <dbReference type="NCBI Taxonomy" id="1678845"/>
    <lineage>
        <taxon>Eukaryota</taxon>
        <taxon>Viridiplantae</taxon>
        <taxon>Streptophyta</taxon>
        <taxon>Embryophyta</taxon>
        <taxon>Tracheophyta</taxon>
        <taxon>Spermatophyta</taxon>
        <taxon>Magnoliopsida</taxon>
        <taxon>Liliopsida</taxon>
        <taxon>Araceae</taxon>
        <taxon>Pothoideae</taxon>
        <taxon>Potheae</taxon>
        <taxon>Anthurium</taxon>
    </lineage>
</organism>
<dbReference type="EMBL" id="GDJX01010360">
    <property type="protein sequence ID" value="JAT57576.1"/>
    <property type="molecule type" value="Transcribed_RNA"/>
</dbReference>
<feature type="non-terminal residue" evidence="2">
    <location>
        <position position="1"/>
    </location>
</feature>
<protein>
    <submittedName>
        <fullName evidence="2">Heat stress transcription factor C-2a</fullName>
    </submittedName>
</protein>
<evidence type="ECO:0000256" key="1">
    <source>
        <dbReference type="SAM" id="MobiDB-lite"/>
    </source>
</evidence>
<proteinExistence type="predicted"/>
<evidence type="ECO:0000313" key="2">
    <source>
        <dbReference type="EMBL" id="JAT57576.1"/>
    </source>
</evidence>
<reference evidence="2" key="1">
    <citation type="submission" date="2015-07" db="EMBL/GenBank/DDBJ databases">
        <title>Transcriptome Assembly of Anthurium amnicola.</title>
        <authorList>
            <person name="Suzuki J."/>
        </authorList>
    </citation>
    <scope>NUCLEOTIDE SEQUENCE</scope>
</reference>
<feature type="region of interest" description="Disordered" evidence="1">
    <location>
        <begin position="57"/>
        <end position="101"/>
    </location>
</feature>
<feature type="compositionally biased region" description="Pro residues" evidence="1">
    <location>
        <begin position="64"/>
        <end position="73"/>
    </location>
</feature>